<feature type="transmembrane region" description="Helical" evidence="1">
    <location>
        <begin position="77"/>
        <end position="93"/>
    </location>
</feature>
<keyword evidence="1" id="KW-0472">Membrane</keyword>
<dbReference type="PaxDb" id="65489-OBART01G20910.1"/>
<keyword evidence="3" id="KW-1185">Reference proteome</keyword>
<organism evidence="2">
    <name type="scientific">Oryza barthii</name>
    <dbReference type="NCBI Taxonomy" id="65489"/>
    <lineage>
        <taxon>Eukaryota</taxon>
        <taxon>Viridiplantae</taxon>
        <taxon>Streptophyta</taxon>
        <taxon>Embryophyta</taxon>
        <taxon>Tracheophyta</taxon>
        <taxon>Spermatophyta</taxon>
        <taxon>Magnoliopsida</taxon>
        <taxon>Liliopsida</taxon>
        <taxon>Poales</taxon>
        <taxon>Poaceae</taxon>
        <taxon>BOP clade</taxon>
        <taxon>Oryzoideae</taxon>
        <taxon>Oryzeae</taxon>
        <taxon>Oryzinae</taxon>
        <taxon>Oryza</taxon>
    </lineage>
</organism>
<keyword evidence="1" id="KW-1133">Transmembrane helix</keyword>
<name>A0A0D3EQM0_9ORYZ</name>
<reference evidence="2" key="1">
    <citation type="journal article" date="2009" name="Rice">
        <title>De Novo Next Generation Sequencing of Plant Genomes.</title>
        <authorList>
            <person name="Rounsley S."/>
            <person name="Marri P.R."/>
            <person name="Yu Y."/>
            <person name="He R."/>
            <person name="Sisneros N."/>
            <person name="Goicoechea J.L."/>
            <person name="Lee S.J."/>
            <person name="Angelova A."/>
            <person name="Kudrna D."/>
            <person name="Luo M."/>
            <person name="Affourtit J."/>
            <person name="Desany B."/>
            <person name="Knight J."/>
            <person name="Niazi F."/>
            <person name="Egholm M."/>
            <person name="Wing R.A."/>
        </authorList>
    </citation>
    <scope>NUCLEOTIDE SEQUENCE [LARGE SCALE GENOMIC DNA]</scope>
    <source>
        <strain evidence="2">cv. IRGC 105608</strain>
    </source>
</reference>
<evidence type="ECO:0008006" key="4">
    <source>
        <dbReference type="Google" id="ProtNLM"/>
    </source>
</evidence>
<feature type="transmembrane region" description="Helical" evidence="1">
    <location>
        <begin position="40"/>
        <end position="57"/>
    </location>
</feature>
<dbReference type="HOGENOM" id="CLU_2187956_0_0_1"/>
<dbReference type="AlphaFoldDB" id="A0A0D3EQM0"/>
<dbReference type="STRING" id="65489.A0A0D3EQM0"/>
<protein>
    <recommendedName>
        <fullName evidence="4">Amino acid transporter transmembrane domain-containing protein</fullName>
    </recommendedName>
</protein>
<dbReference type="EnsemblPlants" id="OBART01G20910.1">
    <property type="protein sequence ID" value="OBART01G20910.1"/>
    <property type="gene ID" value="OBART01G20910"/>
</dbReference>
<reference evidence="2" key="2">
    <citation type="submission" date="2015-03" db="UniProtKB">
        <authorList>
            <consortium name="EnsemblPlants"/>
        </authorList>
    </citation>
    <scope>IDENTIFICATION</scope>
</reference>
<evidence type="ECO:0000313" key="3">
    <source>
        <dbReference type="Proteomes" id="UP000026960"/>
    </source>
</evidence>
<sequence length="109" mass="12425">MANMSKKIYGMMRRSCLNLNNVICSIGMLYVPYVLSQGRWPSLVLFTMVGAICFHTGNLNDRCIYSFGGYGRTAIDLVMYVELYLVAISFLILEADNLNKLLPARWWIS</sequence>
<keyword evidence="1" id="KW-0812">Transmembrane</keyword>
<proteinExistence type="predicted"/>
<evidence type="ECO:0000313" key="2">
    <source>
        <dbReference type="EnsemblPlants" id="OBART01G20910.1"/>
    </source>
</evidence>
<evidence type="ECO:0000256" key="1">
    <source>
        <dbReference type="SAM" id="Phobius"/>
    </source>
</evidence>
<accession>A0A0D3EQM0</accession>
<feature type="transmembrane region" description="Helical" evidence="1">
    <location>
        <begin position="16"/>
        <end position="34"/>
    </location>
</feature>
<dbReference type="Gramene" id="OBART01G20910.1">
    <property type="protein sequence ID" value="OBART01G20910.1"/>
    <property type="gene ID" value="OBART01G20910"/>
</dbReference>
<dbReference type="eggNOG" id="KOG1303">
    <property type="taxonomic scope" value="Eukaryota"/>
</dbReference>
<dbReference type="Proteomes" id="UP000026960">
    <property type="component" value="Chromosome 1"/>
</dbReference>